<dbReference type="Pfam" id="PF13505">
    <property type="entry name" value="OMP_b-brl"/>
    <property type="match status" value="1"/>
</dbReference>
<organism evidence="4 5">
    <name type="scientific">Candidatus Kutchimonas denitrificans</name>
    <dbReference type="NCBI Taxonomy" id="3056748"/>
    <lineage>
        <taxon>Bacteria</taxon>
        <taxon>Pseudomonadati</taxon>
        <taxon>Gemmatimonadota</taxon>
        <taxon>Gemmatimonadia</taxon>
        <taxon>Candidatus Palauibacterales</taxon>
        <taxon>Candidatus Palauibacteraceae</taxon>
        <taxon>Candidatus Kutchimonas</taxon>
    </lineage>
</organism>
<reference evidence="4 5" key="1">
    <citation type="submission" date="2020-01" db="EMBL/GenBank/DDBJ databases">
        <title>Genomes assembled from Gulf of Kutch pelagic sediment metagenomes.</title>
        <authorList>
            <person name="Chandrashekar M."/>
            <person name="Mahajan M.S."/>
            <person name="Dave K.J."/>
            <person name="Vatsa P."/>
            <person name="Nathani N.M."/>
        </authorList>
    </citation>
    <scope>NUCLEOTIDE SEQUENCE [LARGE SCALE GENOMIC DNA]</scope>
    <source>
        <strain evidence="4">KS3-K002</strain>
    </source>
</reference>
<keyword evidence="1 2" id="KW-0732">Signal</keyword>
<dbReference type="Gene3D" id="2.40.160.20">
    <property type="match status" value="1"/>
</dbReference>
<dbReference type="EMBL" id="JAACAK010000112">
    <property type="protein sequence ID" value="NIR76037.1"/>
    <property type="molecule type" value="Genomic_DNA"/>
</dbReference>
<evidence type="ECO:0000256" key="2">
    <source>
        <dbReference type="SAM" id="SignalP"/>
    </source>
</evidence>
<sequence>MPRFGAAVIAVLLALSPSAVAAQQFTISGFGGAFLPAADLTGGSIFFEPGEIPDFAGEVATAFRHQVAFNFGGRIGVWPTQRLGFEAEAAYALSDADLELSIPFVRDPGPPIVLGLQQETATLESNVFMGSVNVLYALIRPPLEPLVVFVSAGAGFVNRGGDLSDIFDSTTDVAFTWGFGIKYGIARGVWLRGDVRDYISKFSDPELDDEWQNDLLVNAGLEVSFGG</sequence>
<gene>
    <name evidence="4" type="ORF">GWO12_13160</name>
</gene>
<dbReference type="InterPro" id="IPR027385">
    <property type="entry name" value="Beta-barrel_OMP"/>
</dbReference>
<evidence type="ECO:0000313" key="4">
    <source>
        <dbReference type="EMBL" id="NIR76037.1"/>
    </source>
</evidence>
<dbReference type="Proteomes" id="UP000702544">
    <property type="component" value="Unassembled WGS sequence"/>
</dbReference>
<feature type="domain" description="Outer membrane protein beta-barrel" evidence="3">
    <location>
        <begin position="8"/>
        <end position="219"/>
    </location>
</feature>
<evidence type="ECO:0000256" key="1">
    <source>
        <dbReference type="ARBA" id="ARBA00022729"/>
    </source>
</evidence>
<evidence type="ECO:0000313" key="5">
    <source>
        <dbReference type="Proteomes" id="UP000702544"/>
    </source>
</evidence>
<dbReference type="SUPFAM" id="SSF56925">
    <property type="entry name" value="OMPA-like"/>
    <property type="match status" value="1"/>
</dbReference>
<name>A0AAE5CBL5_9BACT</name>
<feature type="chain" id="PRO_5042138613" evidence="2">
    <location>
        <begin position="22"/>
        <end position="227"/>
    </location>
</feature>
<dbReference type="AlphaFoldDB" id="A0AAE5CBL5"/>
<proteinExistence type="predicted"/>
<dbReference type="InterPro" id="IPR011250">
    <property type="entry name" value="OMP/PagP_B-barrel"/>
</dbReference>
<protein>
    <submittedName>
        <fullName evidence="4">Outer membrane beta-barrel protein</fullName>
    </submittedName>
</protein>
<comment type="caution">
    <text evidence="4">The sequence shown here is derived from an EMBL/GenBank/DDBJ whole genome shotgun (WGS) entry which is preliminary data.</text>
</comment>
<accession>A0AAE5CBL5</accession>
<feature type="signal peptide" evidence="2">
    <location>
        <begin position="1"/>
        <end position="21"/>
    </location>
</feature>
<evidence type="ECO:0000259" key="3">
    <source>
        <dbReference type="Pfam" id="PF13505"/>
    </source>
</evidence>